<comment type="caution">
    <text evidence="1">The sequence shown here is derived from an EMBL/GenBank/DDBJ whole genome shotgun (WGS) entry which is preliminary data.</text>
</comment>
<proteinExistence type="predicted"/>
<gene>
    <name evidence="1" type="ORF">BJ138DRAFT_457425</name>
</gene>
<organism evidence="1 2">
    <name type="scientific">Hygrophoropsis aurantiaca</name>
    <dbReference type="NCBI Taxonomy" id="72124"/>
    <lineage>
        <taxon>Eukaryota</taxon>
        <taxon>Fungi</taxon>
        <taxon>Dikarya</taxon>
        <taxon>Basidiomycota</taxon>
        <taxon>Agaricomycotina</taxon>
        <taxon>Agaricomycetes</taxon>
        <taxon>Agaricomycetidae</taxon>
        <taxon>Boletales</taxon>
        <taxon>Coniophorineae</taxon>
        <taxon>Hygrophoropsidaceae</taxon>
        <taxon>Hygrophoropsis</taxon>
    </lineage>
</organism>
<evidence type="ECO:0000313" key="2">
    <source>
        <dbReference type="Proteomes" id="UP000790377"/>
    </source>
</evidence>
<evidence type="ECO:0000313" key="1">
    <source>
        <dbReference type="EMBL" id="KAH7907665.1"/>
    </source>
</evidence>
<accession>A0ACB8A2U6</accession>
<protein>
    <submittedName>
        <fullName evidence="1">Uncharacterized protein</fullName>
    </submittedName>
</protein>
<name>A0ACB8A2U6_9AGAM</name>
<dbReference type="EMBL" id="MU267883">
    <property type="protein sequence ID" value="KAH7907665.1"/>
    <property type="molecule type" value="Genomic_DNA"/>
</dbReference>
<dbReference type="Proteomes" id="UP000790377">
    <property type="component" value="Unassembled WGS sequence"/>
</dbReference>
<sequence>MGLVYPLGSSVIVLSSDSSRRRIQTHANTMLAFPLKSAILTILILTASLASGLCRYGKATTGFVLHLYNKQHCDTRAKDIHHETFSGARLNMWKNIVKSPCLCLHLPPPLAGNVQSFVFTSGSVLSTSVMFFEGKYCNGNEVGEFNLAFSSSVPRCVGIRWAGLGRIFLSVFVFVGFAAEKWIDPEVTKTNIHSAYVCAIDVAEWLKALAQDGEEGLELGAEAAVLELL</sequence>
<keyword evidence="2" id="KW-1185">Reference proteome</keyword>
<reference evidence="1" key="1">
    <citation type="journal article" date="2021" name="New Phytol.">
        <title>Evolutionary innovations through gain and loss of genes in the ectomycorrhizal Boletales.</title>
        <authorList>
            <person name="Wu G."/>
            <person name="Miyauchi S."/>
            <person name="Morin E."/>
            <person name="Kuo A."/>
            <person name="Drula E."/>
            <person name="Varga T."/>
            <person name="Kohler A."/>
            <person name="Feng B."/>
            <person name="Cao Y."/>
            <person name="Lipzen A."/>
            <person name="Daum C."/>
            <person name="Hundley H."/>
            <person name="Pangilinan J."/>
            <person name="Johnson J."/>
            <person name="Barry K."/>
            <person name="LaButti K."/>
            <person name="Ng V."/>
            <person name="Ahrendt S."/>
            <person name="Min B."/>
            <person name="Choi I.G."/>
            <person name="Park H."/>
            <person name="Plett J.M."/>
            <person name="Magnuson J."/>
            <person name="Spatafora J.W."/>
            <person name="Nagy L.G."/>
            <person name="Henrissat B."/>
            <person name="Grigoriev I.V."/>
            <person name="Yang Z.L."/>
            <person name="Xu J."/>
            <person name="Martin F.M."/>
        </authorList>
    </citation>
    <scope>NUCLEOTIDE SEQUENCE</scope>
    <source>
        <strain evidence="1">ATCC 28755</strain>
    </source>
</reference>